<evidence type="ECO:0000259" key="8">
    <source>
        <dbReference type="Pfam" id="PF04084"/>
    </source>
</evidence>
<dbReference type="FunCoup" id="A0A212FA01">
    <property type="interactions" value="1707"/>
</dbReference>
<dbReference type="InterPro" id="IPR056773">
    <property type="entry name" value="WHD_ORC2"/>
</dbReference>
<comment type="function">
    <text evidence="6">Component of the origin recognition complex (ORC) that binds origins of replication. DNA-binding is ATP-dependent. ORC is required to assemble the pre-replication complex necessary to initiate DNA replication.</text>
</comment>
<dbReference type="PANTHER" id="PTHR14052">
    <property type="entry name" value="ORIGIN RECOGNITION COMPLEX SUBUNIT 2"/>
    <property type="match status" value="1"/>
</dbReference>
<dbReference type="GO" id="GO:0005664">
    <property type="term" value="C:nuclear origin of replication recognition complex"/>
    <property type="evidence" value="ECO:0007669"/>
    <property type="project" value="UniProtKB-UniRule"/>
</dbReference>
<dbReference type="InterPro" id="IPR056772">
    <property type="entry name" value="RecA-like_ORC2"/>
</dbReference>
<dbReference type="STRING" id="278856.A0A212FA01"/>
<gene>
    <name evidence="10" type="ORF">KGM_201232</name>
</gene>
<dbReference type="Pfam" id="PF24882">
    <property type="entry name" value="WHD_ORC2"/>
    <property type="match status" value="1"/>
</dbReference>
<evidence type="ECO:0000256" key="6">
    <source>
        <dbReference type="RuleBase" id="RU368084"/>
    </source>
</evidence>
<evidence type="ECO:0000313" key="10">
    <source>
        <dbReference type="EMBL" id="OWR50553.1"/>
    </source>
</evidence>
<evidence type="ECO:0000256" key="1">
    <source>
        <dbReference type="ARBA" id="ARBA00004123"/>
    </source>
</evidence>
<feature type="domain" description="Origin recognition complex subunit 2 winged-helix" evidence="9">
    <location>
        <begin position="466"/>
        <end position="525"/>
    </location>
</feature>
<evidence type="ECO:0000256" key="7">
    <source>
        <dbReference type="SAM" id="MobiDB-lite"/>
    </source>
</evidence>
<comment type="subcellular location">
    <subcellularLocation>
        <location evidence="1 6">Nucleus</location>
    </subcellularLocation>
</comment>
<feature type="domain" description="Origin recognition complex subunit 2 RecA-like" evidence="8">
    <location>
        <begin position="253"/>
        <end position="412"/>
    </location>
</feature>
<keyword evidence="5 6" id="KW-0539">Nucleus</keyword>
<comment type="subunit">
    <text evidence="6">Component of the origin recognition complex (ORC).</text>
</comment>
<evidence type="ECO:0000259" key="9">
    <source>
        <dbReference type="Pfam" id="PF24882"/>
    </source>
</evidence>
<dbReference type="PANTHER" id="PTHR14052:SF0">
    <property type="entry name" value="ORIGIN RECOGNITION COMPLEX SUBUNIT 2"/>
    <property type="match status" value="1"/>
</dbReference>
<comment type="caution">
    <text evidence="10">The sequence shown here is derived from an EMBL/GenBank/DDBJ whole genome shotgun (WGS) entry which is preliminary data.</text>
</comment>
<dbReference type="Proteomes" id="UP000007151">
    <property type="component" value="Unassembled WGS sequence"/>
</dbReference>
<feature type="region of interest" description="Disordered" evidence="7">
    <location>
        <begin position="144"/>
        <end position="198"/>
    </location>
</feature>
<dbReference type="InterPro" id="IPR007220">
    <property type="entry name" value="ORC2"/>
</dbReference>
<organism evidence="10 11">
    <name type="scientific">Danaus plexippus plexippus</name>
    <dbReference type="NCBI Taxonomy" id="278856"/>
    <lineage>
        <taxon>Eukaryota</taxon>
        <taxon>Metazoa</taxon>
        <taxon>Ecdysozoa</taxon>
        <taxon>Arthropoda</taxon>
        <taxon>Hexapoda</taxon>
        <taxon>Insecta</taxon>
        <taxon>Pterygota</taxon>
        <taxon>Neoptera</taxon>
        <taxon>Endopterygota</taxon>
        <taxon>Lepidoptera</taxon>
        <taxon>Glossata</taxon>
        <taxon>Ditrysia</taxon>
        <taxon>Papilionoidea</taxon>
        <taxon>Nymphalidae</taxon>
        <taxon>Danainae</taxon>
        <taxon>Danaini</taxon>
        <taxon>Danaina</taxon>
        <taxon>Danaus</taxon>
        <taxon>Danaus</taxon>
    </lineage>
</organism>
<comment type="similarity">
    <text evidence="2 6">Belongs to the ORC2 family.</text>
</comment>
<feature type="compositionally biased region" description="Low complexity" evidence="7">
    <location>
        <begin position="144"/>
        <end position="157"/>
    </location>
</feature>
<dbReference type="EMBL" id="AGBW02009539">
    <property type="protein sequence ID" value="OWR50553.1"/>
    <property type="molecule type" value="Genomic_DNA"/>
</dbReference>
<dbReference type="OrthoDB" id="20198at2759"/>
<dbReference type="Pfam" id="PF04084">
    <property type="entry name" value="RecA-like_ORC2"/>
    <property type="match status" value="1"/>
</dbReference>
<evidence type="ECO:0000256" key="2">
    <source>
        <dbReference type="ARBA" id="ARBA00007421"/>
    </source>
</evidence>
<dbReference type="eggNOG" id="KOG2928">
    <property type="taxonomic scope" value="Eukaryota"/>
</dbReference>
<dbReference type="KEGG" id="dpl:KGM_201232"/>
<dbReference type="AlphaFoldDB" id="A0A212FA01"/>
<evidence type="ECO:0000256" key="3">
    <source>
        <dbReference type="ARBA" id="ARBA00019080"/>
    </source>
</evidence>
<name>A0A212FA01_DANPL</name>
<reference evidence="10 11" key="1">
    <citation type="journal article" date="2011" name="Cell">
        <title>The monarch butterfly genome yields insights into long-distance migration.</title>
        <authorList>
            <person name="Zhan S."/>
            <person name="Merlin C."/>
            <person name="Boore J.L."/>
            <person name="Reppert S.M."/>
        </authorList>
    </citation>
    <scope>NUCLEOTIDE SEQUENCE [LARGE SCALE GENOMIC DNA]</scope>
    <source>
        <strain evidence="10">F-2</strain>
    </source>
</reference>
<accession>A0A212FA01</accession>
<evidence type="ECO:0000256" key="4">
    <source>
        <dbReference type="ARBA" id="ARBA00022705"/>
    </source>
</evidence>
<dbReference type="GO" id="GO:0003688">
    <property type="term" value="F:DNA replication origin binding"/>
    <property type="evidence" value="ECO:0007669"/>
    <property type="project" value="UniProtKB-UniRule"/>
</dbReference>
<protein>
    <recommendedName>
        <fullName evidence="3 6">Origin recognition complex subunit 2</fullName>
    </recommendedName>
</protein>
<sequence length="539" mass="61092">MNSDDMSESDSKLATPDFTPRRATRHRTKPKKYDEYFESSPTKRRSYKNVESSDEEINEEPLSKPKALFSNDDVEGQDIFRFKSRHTKHDLQNKVKAVVGNVAPSPTKTPKKNTHLLQKLNHGNAQTPKHVVDKIKKKIIAKVENSSDSDYSGSSSDFVPDKSDESSESSGSDSDTGNEIEMKTSTGAQVARNKNRMKTKESEYFVKSDNYFMMNSTKKITTSDHTLARLKNMNIQEEQSPCDYVTPEHRIKISELIETYGQLFDKWLFELNEGFNILLYGIGSKRNIVQRFQETLKSTPCIVVNGFFPSLTMKNILECIVIDLLDDSHVSSNMGDVLCVIETRLRDLDTYLLVVVHNIDGVMLRSGKCQAALAGLAALEHVKLVATIDHINAPLLWDHSKLSKYKFLYYDVTSFLPYEHEAPGVAHTHQAGGLQLAALNSVYRSLTNNAKGIFNIIVEYQLQNHKQSHYQGVPLKELYSLARERFLCSSDAVLRAHLTEFIDHRLMRIKRADDGDYVKVLLDTEVLRGFTHTLLDTGT</sequence>
<keyword evidence="4 6" id="KW-0235">DNA replication</keyword>
<proteinExistence type="inferred from homology"/>
<keyword evidence="11" id="KW-1185">Reference proteome</keyword>
<dbReference type="GO" id="GO:0006260">
    <property type="term" value="P:DNA replication"/>
    <property type="evidence" value="ECO:0007669"/>
    <property type="project" value="UniProtKB-UniRule"/>
</dbReference>
<feature type="region of interest" description="Disordered" evidence="7">
    <location>
        <begin position="1"/>
        <end position="71"/>
    </location>
</feature>
<evidence type="ECO:0000256" key="5">
    <source>
        <dbReference type="ARBA" id="ARBA00023242"/>
    </source>
</evidence>
<evidence type="ECO:0000313" key="11">
    <source>
        <dbReference type="Proteomes" id="UP000007151"/>
    </source>
</evidence>